<dbReference type="AlphaFoldDB" id="A0A9J6P152"/>
<proteinExistence type="predicted"/>
<dbReference type="InterPro" id="IPR036792">
    <property type="entry name" value="Asp_carbatrfase_reg_C_sf"/>
</dbReference>
<dbReference type="Gene3D" id="3.30.70.140">
    <property type="entry name" value="Aspartate carbamoyltransferase regulatory subunit, N-terminal domain"/>
    <property type="match status" value="1"/>
</dbReference>
<evidence type="ECO:0000256" key="1">
    <source>
        <dbReference type="ARBA" id="ARBA00022723"/>
    </source>
</evidence>
<dbReference type="GO" id="GO:0009347">
    <property type="term" value="C:aspartate carbamoyltransferase complex"/>
    <property type="evidence" value="ECO:0007669"/>
    <property type="project" value="InterPro"/>
</dbReference>
<keyword evidence="2" id="KW-0862">Zinc</keyword>
<dbReference type="Proteomes" id="UP001056429">
    <property type="component" value="Unassembled WGS sequence"/>
</dbReference>
<evidence type="ECO:0000313" key="7">
    <source>
        <dbReference type="Proteomes" id="UP001056429"/>
    </source>
</evidence>
<evidence type="ECO:0000259" key="5">
    <source>
        <dbReference type="Pfam" id="PF02748"/>
    </source>
</evidence>
<dbReference type="GO" id="GO:0046872">
    <property type="term" value="F:metal ion binding"/>
    <property type="evidence" value="ECO:0007669"/>
    <property type="project" value="UniProtKB-KW"/>
</dbReference>
<dbReference type="EMBL" id="JAGSOJ010000002">
    <property type="protein sequence ID" value="MCM1990458.1"/>
    <property type="molecule type" value="Genomic_DNA"/>
</dbReference>
<evidence type="ECO:0000313" key="6">
    <source>
        <dbReference type="EMBL" id="MCM1990458.1"/>
    </source>
</evidence>
<dbReference type="Gene3D" id="2.30.30.20">
    <property type="entry name" value="Aspartate carbamoyltransferase regulatory subunit, C-terminal domain"/>
    <property type="match status" value="1"/>
</dbReference>
<evidence type="ECO:0000256" key="3">
    <source>
        <dbReference type="ARBA" id="ARBA00022975"/>
    </source>
</evidence>
<feature type="domain" description="Aspartate carbamoyltransferase regulatory subunit N-terminal" evidence="4">
    <location>
        <begin position="2"/>
        <end position="90"/>
    </location>
</feature>
<dbReference type="SUPFAM" id="SSF54893">
    <property type="entry name" value="Aspartate carbamoyltransferase, Regulatory-chain, N-terminal domain"/>
    <property type="match status" value="1"/>
</dbReference>
<evidence type="ECO:0000259" key="4">
    <source>
        <dbReference type="Pfam" id="PF01948"/>
    </source>
</evidence>
<dbReference type="InterPro" id="IPR020542">
    <property type="entry name" value="Asp_carbamoyltrfase_reg_C"/>
</dbReference>
<dbReference type="RefSeq" id="WP_250859490.1">
    <property type="nucleotide sequence ID" value="NZ_JAGSOJ010000002.1"/>
</dbReference>
<dbReference type="GO" id="GO:0006207">
    <property type="term" value="P:'de novo' pyrimidine nucleobase biosynthetic process"/>
    <property type="evidence" value="ECO:0007669"/>
    <property type="project" value="InterPro"/>
</dbReference>
<dbReference type="InterPro" id="IPR036793">
    <property type="entry name" value="Asp_carbatrfase_reg_N_sf"/>
</dbReference>
<dbReference type="InterPro" id="IPR020545">
    <property type="entry name" value="Asp_carbamoyltransf_reg_N"/>
</dbReference>
<dbReference type="NCBIfam" id="NF002063">
    <property type="entry name" value="PRK00893.1-3"/>
    <property type="match status" value="1"/>
</dbReference>
<name>A0A9J6P152_9CLOT</name>
<reference evidence="6" key="1">
    <citation type="journal article" date="2021" name="mSystems">
        <title>Bacteria and Archaea Synergistically Convert Glycine Betaine to Biogenic Methane in the Formosa Cold Seep of the South China Sea.</title>
        <authorList>
            <person name="Li L."/>
            <person name="Zhang W."/>
            <person name="Zhang S."/>
            <person name="Song L."/>
            <person name="Sun Q."/>
            <person name="Zhang H."/>
            <person name="Xiang H."/>
            <person name="Dong X."/>
        </authorList>
    </citation>
    <scope>NUCLEOTIDE SEQUENCE</scope>
    <source>
        <strain evidence="6">ZWT</strain>
    </source>
</reference>
<comment type="caution">
    <text evidence="6">The sequence shown here is derived from an EMBL/GenBank/DDBJ whole genome shotgun (WGS) entry which is preliminary data.</text>
</comment>
<dbReference type="Pfam" id="PF02748">
    <property type="entry name" value="PyrI_C"/>
    <property type="match status" value="1"/>
</dbReference>
<feature type="domain" description="Aspartate carbamoyltransferase regulatory subunit C-terminal" evidence="5">
    <location>
        <begin position="95"/>
        <end position="139"/>
    </location>
</feature>
<dbReference type="PANTHER" id="PTHR35805:SF1">
    <property type="entry name" value="ASPARTATE CARBAMOYLTRANSFERASE REGULATORY CHAIN"/>
    <property type="match status" value="1"/>
</dbReference>
<organism evidence="6 7">
    <name type="scientific">Oceanirhabdus seepicola</name>
    <dbReference type="NCBI Taxonomy" id="2828781"/>
    <lineage>
        <taxon>Bacteria</taxon>
        <taxon>Bacillati</taxon>
        <taxon>Bacillota</taxon>
        <taxon>Clostridia</taxon>
        <taxon>Eubacteriales</taxon>
        <taxon>Clostridiaceae</taxon>
        <taxon>Oceanirhabdus</taxon>
    </lineage>
</organism>
<dbReference type="PANTHER" id="PTHR35805">
    <property type="entry name" value="ASPARTATE CARBAMOYLTRANSFERASE REGULATORY CHAIN"/>
    <property type="match status" value="1"/>
</dbReference>
<gene>
    <name evidence="6" type="ORF">KDK92_12070</name>
</gene>
<dbReference type="Pfam" id="PF01948">
    <property type="entry name" value="PyrI"/>
    <property type="match status" value="1"/>
</dbReference>
<dbReference type="InterPro" id="IPR002801">
    <property type="entry name" value="Asp_carbamoylTrfase_reg"/>
</dbReference>
<accession>A0A9J6P152</accession>
<dbReference type="SUPFAM" id="SSF57825">
    <property type="entry name" value="Aspartate carbamoyltransferase, Regulatory-chain, C-terminal domain"/>
    <property type="match status" value="1"/>
</dbReference>
<keyword evidence="1" id="KW-0479">Metal-binding</keyword>
<reference evidence="6" key="2">
    <citation type="submission" date="2021-04" db="EMBL/GenBank/DDBJ databases">
        <authorList>
            <person name="Dong X."/>
        </authorList>
    </citation>
    <scope>NUCLEOTIDE SEQUENCE</scope>
    <source>
        <strain evidence="6">ZWT</strain>
    </source>
</reference>
<sequence length="141" mass="15683">MLTINSINKGIVIDHIKPGLGEKIFSHLKLNKSKTPVALIMNVASNAVGRKDIIKIDEHIDLDYEFLGFLDPNITINIIEDGAITDKIALELPNKIENIIKCNNPRCITSIETNITNKFYLASGKKGTYRCAYCDGEYSSL</sequence>
<dbReference type="GO" id="GO:0006221">
    <property type="term" value="P:pyrimidine nucleotide biosynthetic process"/>
    <property type="evidence" value="ECO:0007669"/>
    <property type="project" value="UniProtKB-KW"/>
</dbReference>
<protein>
    <submittedName>
        <fullName evidence="6">Aspartate carbamoyltransferase regulatory subunit</fullName>
    </submittedName>
</protein>
<keyword evidence="7" id="KW-1185">Reference proteome</keyword>
<evidence type="ECO:0000256" key="2">
    <source>
        <dbReference type="ARBA" id="ARBA00022833"/>
    </source>
</evidence>
<keyword evidence="3" id="KW-0665">Pyrimidine biosynthesis</keyword>